<organism evidence="1 2">
    <name type="scientific">Zostera marina</name>
    <name type="common">Eelgrass</name>
    <dbReference type="NCBI Taxonomy" id="29655"/>
    <lineage>
        <taxon>Eukaryota</taxon>
        <taxon>Viridiplantae</taxon>
        <taxon>Streptophyta</taxon>
        <taxon>Embryophyta</taxon>
        <taxon>Tracheophyta</taxon>
        <taxon>Spermatophyta</taxon>
        <taxon>Magnoliopsida</taxon>
        <taxon>Liliopsida</taxon>
        <taxon>Zosteraceae</taxon>
        <taxon>Zostera</taxon>
    </lineage>
</organism>
<evidence type="ECO:0000313" key="1">
    <source>
        <dbReference type="EMBL" id="KMZ68224.1"/>
    </source>
</evidence>
<dbReference type="OMA" id="CRKWKLL"/>
<dbReference type="EMBL" id="LFYR01000857">
    <property type="protein sequence ID" value="KMZ68224.1"/>
    <property type="molecule type" value="Genomic_DNA"/>
</dbReference>
<proteinExistence type="predicted"/>
<gene>
    <name evidence="1" type="ORF">ZOSMA_246G00160</name>
</gene>
<dbReference type="GO" id="GO:0005737">
    <property type="term" value="C:cytoplasm"/>
    <property type="evidence" value="ECO:0000318"/>
    <property type="project" value="GO_Central"/>
</dbReference>
<protein>
    <submittedName>
        <fullName evidence="1">Uncharacterized protein</fullName>
    </submittedName>
</protein>
<evidence type="ECO:0000313" key="2">
    <source>
        <dbReference type="Proteomes" id="UP000036987"/>
    </source>
</evidence>
<reference evidence="2" key="1">
    <citation type="journal article" date="2016" name="Nature">
        <title>The genome of the seagrass Zostera marina reveals angiosperm adaptation to the sea.</title>
        <authorList>
            <person name="Olsen J.L."/>
            <person name="Rouze P."/>
            <person name="Verhelst B."/>
            <person name="Lin Y.-C."/>
            <person name="Bayer T."/>
            <person name="Collen J."/>
            <person name="Dattolo E."/>
            <person name="De Paoli E."/>
            <person name="Dittami S."/>
            <person name="Maumus F."/>
            <person name="Michel G."/>
            <person name="Kersting A."/>
            <person name="Lauritano C."/>
            <person name="Lohaus R."/>
            <person name="Toepel M."/>
            <person name="Tonon T."/>
            <person name="Vanneste K."/>
            <person name="Amirebrahimi M."/>
            <person name="Brakel J."/>
            <person name="Bostroem C."/>
            <person name="Chovatia M."/>
            <person name="Grimwood J."/>
            <person name="Jenkins J.W."/>
            <person name="Jueterbock A."/>
            <person name="Mraz A."/>
            <person name="Stam W.T."/>
            <person name="Tice H."/>
            <person name="Bornberg-Bauer E."/>
            <person name="Green P.J."/>
            <person name="Pearson G.A."/>
            <person name="Procaccini G."/>
            <person name="Duarte C.M."/>
            <person name="Schmutz J."/>
            <person name="Reusch T.B.H."/>
            <person name="Van de Peer Y."/>
        </authorList>
    </citation>
    <scope>NUCLEOTIDE SEQUENCE [LARGE SCALE GENOMIC DNA]</scope>
    <source>
        <strain evidence="2">cv. Finnish</strain>
    </source>
</reference>
<sequence>MKMITQILVLNGNGRITCGVVAQNLPSLGSSKSCYCSSRGWSRLACDDTLWFDLFHHRWRSETSKFLSLPTASWKHIYQVQDRCHRYGTGLKIVREGTDYFLINQGQIQRCLGSAPIKRSRVNSSINANAEVDGEQKNHDTNIADTILFLIGDLETATAKVSCSSANSKRIRRL</sequence>
<dbReference type="OrthoDB" id="3219396at2759"/>
<dbReference type="InterPro" id="IPR036047">
    <property type="entry name" value="F-box-like_dom_sf"/>
</dbReference>
<dbReference type="AlphaFoldDB" id="A0A0K9PGX4"/>
<comment type="caution">
    <text evidence="1">The sequence shown here is derived from an EMBL/GenBank/DDBJ whole genome shotgun (WGS) entry which is preliminary data.</text>
</comment>
<dbReference type="STRING" id="29655.A0A0K9PGX4"/>
<dbReference type="SUPFAM" id="SSF81383">
    <property type="entry name" value="F-box domain"/>
    <property type="match status" value="1"/>
</dbReference>
<dbReference type="GO" id="GO:0031146">
    <property type="term" value="P:SCF-dependent proteasomal ubiquitin-dependent protein catabolic process"/>
    <property type="evidence" value="ECO:0000318"/>
    <property type="project" value="GO_Central"/>
</dbReference>
<accession>A0A0K9PGX4</accession>
<dbReference type="GO" id="GO:0019005">
    <property type="term" value="C:SCF ubiquitin ligase complex"/>
    <property type="evidence" value="ECO:0000318"/>
    <property type="project" value="GO_Central"/>
</dbReference>
<keyword evidence="2" id="KW-1185">Reference proteome</keyword>
<dbReference type="Proteomes" id="UP000036987">
    <property type="component" value="Unassembled WGS sequence"/>
</dbReference>
<name>A0A0K9PGX4_ZOSMR</name>